<evidence type="ECO:0000256" key="1">
    <source>
        <dbReference type="SAM" id="SignalP"/>
    </source>
</evidence>
<dbReference type="Proteomes" id="UP000827092">
    <property type="component" value="Unassembled WGS sequence"/>
</dbReference>
<accession>A0AAV6VJK6</accession>
<feature type="signal peptide" evidence="1">
    <location>
        <begin position="1"/>
        <end position="20"/>
    </location>
</feature>
<keyword evidence="1" id="KW-0732">Signal</keyword>
<organism evidence="2 3">
    <name type="scientific">Oedothorax gibbosus</name>
    <dbReference type="NCBI Taxonomy" id="931172"/>
    <lineage>
        <taxon>Eukaryota</taxon>
        <taxon>Metazoa</taxon>
        <taxon>Ecdysozoa</taxon>
        <taxon>Arthropoda</taxon>
        <taxon>Chelicerata</taxon>
        <taxon>Arachnida</taxon>
        <taxon>Araneae</taxon>
        <taxon>Araneomorphae</taxon>
        <taxon>Entelegynae</taxon>
        <taxon>Araneoidea</taxon>
        <taxon>Linyphiidae</taxon>
        <taxon>Erigoninae</taxon>
        <taxon>Oedothorax</taxon>
    </lineage>
</organism>
<keyword evidence="3" id="KW-1185">Reference proteome</keyword>
<protein>
    <submittedName>
        <fullName evidence="2">Uncharacterized protein</fullName>
    </submittedName>
</protein>
<feature type="chain" id="PRO_5043764732" evidence="1">
    <location>
        <begin position="21"/>
        <end position="84"/>
    </location>
</feature>
<name>A0AAV6VJK6_9ARAC</name>
<reference evidence="2 3" key="1">
    <citation type="journal article" date="2022" name="Nat. Ecol. Evol.">
        <title>A masculinizing supergene underlies an exaggerated male reproductive morph in a spider.</title>
        <authorList>
            <person name="Hendrickx F."/>
            <person name="De Corte Z."/>
            <person name="Sonet G."/>
            <person name="Van Belleghem S.M."/>
            <person name="Kostlbacher S."/>
            <person name="Vangestel C."/>
        </authorList>
    </citation>
    <scope>NUCLEOTIDE SEQUENCE [LARGE SCALE GENOMIC DNA]</scope>
    <source>
        <strain evidence="2">W744_W776</strain>
    </source>
</reference>
<proteinExistence type="predicted"/>
<evidence type="ECO:0000313" key="3">
    <source>
        <dbReference type="Proteomes" id="UP000827092"/>
    </source>
</evidence>
<comment type="caution">
    <text evidence="2">The sequence shown here is derived from an EMBL/GenBank/DDBJ whole genome shotgun (WGS) entry which is preliminary data.</text>
</comment>
<dbReference type="EMBL" id="JAFNEN010000076">
    <property type="protein sequence ID" value="KAG8195873.1"/>
    <property type="molecule type" value="Genomic_DNA"/>
</dbReference>
<gene>
    <name evidence="2" type="ORF">JTE90_001111</name>
</gene>
<dbReference type="AlphaFoldDB" id="A0AAV6VJK6"/>
<sequence length="84" mass="9164">MNRAVFFCVLAASMLSGIECCKTDADCQNPNKYCSQIPLSPFQFCRTYIGAGGYCLPIIYSSCAKGYVCSLFRCLQEIPPGPTS</sequence>
<evidence type="ECO:0000313" key="2">
    <source>
        <dbReference type="EMBL" id="KAG8195873.1"/>
    </source>
</evidence>